<name>A0ABW7AS09_9ACTN</name>
<protein>
    <submittedName>
        <fullName evidence="1">Uncharacterized protein</fullName>
    </submittedName>
</protein>
<reference evidence="1 2" key="1">
    <citation type="submission" date="2024-10" db="EMBL/GenBank/DDBJ databases">
        <authorList>
            <person name="Topkara A.R."/>
            <person name="Saygin H."/>
        </authorList>
    </citation>
    <scope>NUCLEOTIDE SEQUENCE [LARGE SCALE GENOMIC DNA]</scope>
    <source>
        <strain evidence="1 2">M3C6</strain>
    </source>
</reference>
<dbReference type="Proteomes" id="UP001603978">
    <property type="component" value="Unassembled WGS sequence"/>
</dbReference>
<proteinExistence type="predicted"/>
<evidence type="ECO:0000313" key="1">
    <source>
        <dbReference type="EMBL" id="MFG1709196.1"/>
    </source>
</evidence>
<evidence type="ECO:0000313" key="2">
    <source>
        <dbReference type="Proteomes" id="UP001603978"/>
    </source>
</evidence>
<organism evidence="1 2">
    <name type="scientific">Nonomuraea marmarensis</name>
    <dbReference type="NCBI Taxonomy" id="3351344"/>
    <lineage>
        <taxon>Bacteria</taxon>
        <taxon>Bacillati</taxon>
        <taxon>Actinomycetota</taxon>
        <taxon>Actinomycetes</taxon>
        <taxon>Streptosporangiales</taxon>
        <taxon>Streptosporangiaceae</taxon>
        <taxon>Nonomuraea</taxon>
    </lineage>
</organism>
<gene>
    <name evidence="1" type="ORF">ACFLIM_38995</name>
</gene>
<accession>A0ABW7AS09</accession>
<comment type="caution">
    <text evidence="1">The sequence shown here is derived from an EMBL/GenBank/DDBJ whole genome shotgun (WGS) entry which is preliminary data.</text>
</comment>
<dbReference type="EMBL" id="JBICRM010000034">
    <property type="protein sequence ID" value="MFG1709196.1"/>
    <property type="molecule type" value="Genomic_DNA"/>
</dbReference>
<keyword evidence="2" id="KW-1185">Reference proteome</keyword>
<dbReference type="RefSeq" id="WP_393173735.1">
    <property type="nucleotide sequence ID" value="NZ_JBICRM010000034.1"/>
</dbReference>
<sequence>MRSRTPDHPGDGFELVEDQSGQYRHRSTWLRRWREGDDTACAVTRKAEGVPCGPPVAVVLVRFTSYHLARSGSSVSGRRRAVCPLHLPFAAGAARLSDEAHDAAHARLVQAHADEFARYLDDEVTRRRETATAQAMRKLAKVLNDHPEGTR</sequence>